<proteinExistence type="predicted"/>
<organism evidence="1 2">
    <name type="scientific">Hungatella hathewayi DSM 13479</name>
    <dbReference type="NCBI Taxonomy" id="566550"/>
    <lineage>
        <taxon>Bacteria</taxon>
        <taxon>Bacillati</taxon>
        <taxon>Bacillota</taxon>
        <taxon>Clostridia</taxon>
        <taxon>Lachnospirales</taxon>
        <taxon>Lachnospiraceae</taxon>
        <taxon>Hungatella</taxon>
    </lineage>
</organism>
<sequence>MCHETTKKLQDHRAVYVPADNDSFFTCISLPLTSLWSKQVHKIEGRFCPAKSIFSQTVPVPAILFLCAIFRCN</sequence>
<dbReference type="AlphaFoldDB" id="D3AFC9"/>
<dbReference type="HOGENOM" id="CLU_2699695_0_0_9"/>
<dbReference type="Proteomes" id="UP000004968">
    <property type="component" value="Unassembled WGS sequence"/>
</dbReference>
<gene>
    <name evidence="1" type="ORF">CLOSTHATH_02313</name>
</gene>
<evidence type="ECO:0000313" key="2">
    <source>
        <dbReference type="Proteomes" id="UP000004968"/>
    </source>
</evidence>
<name>D3AFC9_9FIRM</name>
<protein>
    <submittedName>
        <fullName evidence="1">Uncharacterized protein</fullName>
    </submittedName>
</protein>
<accession>D3AFC9</accession>
<reference evidence="1 2" key="1">
    <citation type="submission" date="2010-01" db="EMBL/GenBank/DDBJ databases">
        <authorList>
            <person name="Weinstock G."/>
            <person name="Sodergren E."/>
            <person name="Clifton S."/>
            <person name="Fulton L."/>
            <person name="Fulton B."/>
            <person name="Courtney L."/>
            <person name="Fronick C."/>
            <person name="Harrison M."/>
            <person name="Strong C."/>
            <person name="Farmer C."/>
            <person name="Delahaunty K."/>
            <person name="Markovic C."/>
            <person name="Hall O."/>
            <person name="Minx P."/>
            <person name="Tomlinson C."/>
            <person name="Mitreva M."/>
            <person name="Nelson J."/>
            <person name="Hou S."/>
            <person name="Wollam A."/>
            <person name="Pepin K.H."/>
            <person name="Johnson M."/>
            <person name="Bhonagiri V."/>
            <person name="Nash W.E."/>
            <person name="Warren W."/>
            <person name="Chinwalla A."/>
            <person name="Mardis E.R."/>
            <person name="Wilson R.K."/>
        </authorList>
    </citation>
    <scope>NUCLEOTIDE SEQUENCE [LARGE SCALE GENOMIC DNA]</scope>
    <source>
        <strain evidence="1 2">DSM 13479</strain>
    </source>
</reference>
<comment type="caution">
    <text evidence="1">The sequence shown here is derived from an EMBL/GenBank/DDBJ whole genome shotgun (WGS) entry which is preliminary data.</text>
</comment>
<dbReference type="EMBL" id="ACIO01000177">
    <property type="protein sequence ID" value="EFC99488.1"/>
    <property type="molecule type" value="Genomic_DNA"/>
</dbReference>
<evidence type="ECO:0000313" key="1">
    <source>
        <dbReference type="EMBL" id="EFC99488.1"/>
    </source>
</evidence>